<keyword evidence="2" id="KW-0285">Flavoprotein</keyword>
<keyword evidence="10" id="KW-1185">Reference proteome</keyword>
<keyword evidence="7" id="KW-1133">Transmembrane helix</keyword>
<proteinExistence type="inferred from homology"/>
<dbReference type="InterPro" id="IPR050493">
    <property type="entry name" value="FAD-dep_Monooxygenase_BioMet"/>
</dbReference>
<dbReference type="Gene3D" id="3.50.50.60">
    <property type="entry name" value="FAD/NAD(P)-binding domain"/>
    <property type="match status" value="1"/>
</dbReference>
<accession>A0A2J6R0Y7</accession>
<comment type="similarity">
    <text evidence="1">Belongs to the paxM FAD-dependent monooxygenase family.</text>
</comment>
<dbReference type="PANTHER" id="PTHR13789:SF147">
    <property type="entry name" value="PUTATIVE (AFU_ORTHOLOGUE AFUA_2G01950)-RELATED"/>
    <property type="match status" value="1"/>
</dbReference>
<dbReference type="AlphaFoldDB" id="A0A2J6R0Y7"/>
<evidence type="ECO:0000313" key="9">
    <source>
        <dbReference type="EMBL" id="PMD32182.1"/>
    </source>
</evidence>
<dbReference type="InterPro" id="IPR036188">
    <property type="entry name" value="FAD/NAD-bd_sf"/>
</dbReference>
<feature type="domain" description="FAD-binding" evidence="8">
    <location>
        <begin position="9"/>
        <end position="172"/>
    </location>
</feature>
<dbReference type="PANTHER" id="PTHR13789">
    <property type="entry name" value="MONOOXYGENASE"/>
    <property type="match status" value="1"/>
</dbReference>
<dbReference type="Proteomes" id="UP000235786">
    <property type="component" value="Unassembled WGS sequence"/>
</dbReference>
<dbReference type="SUPFAM" id="SSF54373">
    <property type="entry name" value="FAD-linked reductases, C-terminal domain"/>
    <property type="match status" value="1"/>
</dbReference>
<dbReference type="SUPFAM" id="SSF51905">
    <property type="entry name" value="FAD/NAD(P)-binding domain"/>
    <property type="match status" value="1"/>
</dbReference>
<dbReference type="PRINTS" id="PR00420">
    <property type="entry name" value="RNGMNOXGNASE"/>
</dbReference>
<feature type="region of interest" description="Disordered" evidence="6">
    <location>
        <begin position="368"/>
        <end position="387"/>
    </location>
</feature>
<gene>
    <name evidence="9" type="ORF">L207DRAFT_591047</name>
</gene>
<protein>
    <submittedName>
        <fullName evidence="9">FAD/NAD(P)-binding domain-containing protein</fullName>
    </submittedName>
</protein>
<dbReference type="GO" id="GO:0004497">
    <property type="term" value="F:monooxygenase activity"/>
    <property type="evidence" value="ECO:0007669"/>
    <property type="project" value="UniProtKB-KW"/>
</dbReference>
<dbReference type="STRING" id="1149755.A0A2J6R0Y7"/>
<dbReference type="OrthoDB" id="16820at2759"/>
<sequence>MGASNSPSYHVVIVGAGIAGLSASIALTLKGHKVTIIERTLALQNIGSVLLIPPQVSRLLDSYGVFTRLVEKDMVRDGLDWLRYADGSVLGKTDFTWQKGVYGYPTLAAPRAEYQSVLYERALELGINIRLGCKIEGIDQGSPSLTLIGGEVIMADLIVGADGVRSKTRAAVLGEDFEPIRGDKSYLCRADGAAMRADPLTAPLMEAGILRSWWGPGRHLIALPLRREDLYDMIAVFDEAYEGKPETPLHTNWNTKGDVDHLRKAFADYDPRLRRALDYVPADECRLWNILSLPDLPTWVSPSGNVVILGDAAHAMRPYLAQGAAMAVEDGAVLAECLSRAEKVDEIIKAMKAYESIRKLRAEKLKNASEESGVEKHLPDGEQQRQRDEHMKMVMNTLLTKIPAKGEKNMHPMHWIMGHDVVGHANVELDKVFGTK</sequence>
<keyword evidence="7" id="KW-0472">Membrane</keyword>
<evidence type="ECO:0000259" key="8">
    <source>
        <dbReference type="Pfam" id="PF01494"/>
    </source>
</evidence>
<evidence type="ECO:0000256" key="2">
    <source>
        <dbReference type="ARBA" id="ARBA00022630"/>
    </source>
</evidence>
<dbReference type="EMBL" id="KZ613960">
    <property type="protein sequence ID" value="PMD32182.1"/>
    <property type="molecule type" value="Genomic_DNA"/>
</dbReference>
<name>A0A2J6R0Y7_HYAVF</name>
<evidence type="ECO:0000256" key="1">
    <source>
        <dbReference type="ARBA" id="ARBA00007992"/>
    </source>
</evidence>
<dbReference type="InterPro" id="IPR002938">
    <property type="entry name" value="FAD-bd"/>
</dbReference>
<keyword evidence="7" id="KW-0812">Transmembrane</keyword>
<dbReference type="Pfam" id="PF01494">
    <property type="entry name" value="FAD_binding_3"/>
    <property type="match status" value="2"/>
</dbReference>
<evidence type="ECO:0000256" key="7">
    <source>
        <dbReference type="SAM" id="Phobius"/>
    </source>
</evidence>
<keyword evidence="4" id="KW-0560">Oxidoreductase</keyword>
<organism evidence="9 10">
    <name type="scientific">Hyaloscypha variabilis (strain UAMH 11265 / GT02V1 / F)</name>
    <name type="common">Meliniomyces variabilis</name>
    <dbReference type="NCBI Taxonomy" id="1149755"/>
    <lineage>
        <taxon>Eukaryota</taxon>
        <taxon>Fungi</taxon>
        <taxon>Dikarya</taxon>
        <taxon>Ascomycota</taxon>
        <taxon>Pezizomycotina</taxon>
        <taxon>Leotiomycetes</taxon>
        <taxon>Helotiales</taxon>
        <taxon>Hyaloscyphaceae</taxon>
        <taxon>Hyaloscypha</taxon>
        <taxon>Hyaloscypha variabilis</taxon>
    </lineage>
</organism>
<feature type="transmembrane region" description="Helical" evidence="7">
    <location>
        <begin position="12"/>
        <end position="29"/>
    </location>
</feature>
<evidence type="ECO:0000256" key="3">
    <source>
        <dbReference type="ARBA" id="ARBA00022827"/>
    </source>
</evidence>
<evidence type="ECO:0000256" key="5">
    <source>
        <dbReference type="ARBA" id="ARBA00023033"/>
    </source>
</evidence>
<keyword evidence="5" id="KW-0503">Monooxygenase</keyword>
<keyword evidence="3" id="KW-0274">FAD</keyword>
<reference evidence="9 10" key="1">
    <citation type="submission" date="2016-04" db="EMBL/GenBank/DDBJ databases">
        <title>A degradative enzymes factory behind the ericoid mycorrhizal symbiosis.</title>
        <authorList>
            <consortium name="DOE Joint Genome Institute"/>
            <person name="Martino E."/>
            <person name="Morin E."/>
            <person name="Grelet G."/>
            <person name="Kuo A."/>
            <person name="Kohler A."/>
            <person name="Daghino S."/>
            <person name="Barry K."/>
            <person name="Choi C."/>
            <person name="Cichocki N."/>
            <person name="Clum A."/>
            <person name="Copeland A."/>
            <person name="Hainaut M."/>
            <person name="Haridas S."/>
            <person name="Labutti K."/>
            <person name="Lindquist E."/>
            <person name="Lipzen A."/>
            <person name="Khouja H.-R."/>
            <person name="Murat C."/>
            <person name="Ohm R."/>
            <person name="Olson A."/>
            <person name="Spatafora J."/>
            <person name="Veneault-Fourrey C."/>
            <person name="Henrissat B."/>
            <person name="Grigoriev I."/>
            <person name="Martin F."/>
            <person name="Perotto S."/>
        </authorList>
    </citation>
    <scope>NUCLEOTIDE SEQUENCE [LARGE SCALE GENOMIC DNA]</scope>
    <source>
        <strain evidence="9 10">F</strain>
    </source>
</reference>
<evidence type="ECO:0000313" key="10">
    <source>
        <dbReference type="Proteomes" id="UP000235786"/>
    </source>
</evidence>
<feature type="domain" description="FAD-binding" evidence="8">
    <location>
        <begin position="303"/>
        <end position="366"/>
    </location>
</feature>
<evidence type="ECO:0000256" key="6">
    <source>
        <dbReference type="SAM" id="MobiDB-lite"/>
    </source>
</evidence>
<evidence type="ECO:0000256" key="4">
    <source>
        <dbReference type="ARBA" id="ARBA00023002"/>
    </source>
</evidence>
<dbReference type="GO" id="GO:0071949">
    <property type="term" value="F:FAD binding"/>
    <property type="evidence" value="ECO:0007669"/>
    <property type="project" value="InterPro"/>
</dbReference>